<comment type="caution">
    <text evidence="5">The sequence shown here is derived from an EMBL/GenBank/DDBJ whole genome shotgun (WGS) entry which is preliminary data.</text>
</comment>
<dbReference type="GO" id="GO:0005634">
    <property type="term" value="C:nucleus"/>
    <property type="evidence" value="ECO:0007669"/>
    <property type="project" value="UniProtKB-SubCell"/>
</dbReference>
<feature type="region of interest" description="Disordered" evidence="3">
    <location>
        <begin position="378"/>
        <end position="443"/>
    </location>
</feature>
<feature type="compositionally biased region" description="Polar residues" evidence="3">
    <location>
        <begin position="379"/>
        <end position="390"/>
    </location>
</feature>
<dbReference type="PANTHER" id="PTHR16198">
    <property type="match status" value="1"/>
</dbReference>
<dbReference type="Pfam" id="PF13891">
    <property type="entry name" value="zf-C3HC3H_KANSL2"/>
    <property type="match status" value="1"/>
</dbReference>
<evidence type="ECO:0000259" key="4">
    <source>
        <dbReference type="Pfam" id="PF13891"/>
    </source>
</evidence>
<gene>
    <name evidence="5" type="ORF">DGYR_LOCUS8289</name>
</gene>
<feature type="domain" description="KANL2-like probable zinc-finger" evidence="4">
    <location>
        <begin position="317"/>
        <end position="380"/>
    </location>
</feature>
<dbReference type="AlphaFoldDB" id="A0A7I8VX89"/>
<evidence type="ECO:0000256" key="1">
    <source>
        <dbReference type="ARBA" id="ARBA00004123"/>
    </source>
</evidence>
<evidence type="ECO:0000313" key="5">
    <source>
        <dbReference type="EMBL" id="CAD5120157.1"/>
    </source>
</evidence>
<dbReference type="EMBL" id="CAJFCJ010000012">
    <property type="protein sequence ID" value="CAD5120157.1"/>
    <property type="molecule type" value="Genomic_DNA"/>
</dbReference>
<evidence type="ECO:0000256" key="3">
    <source>
        <dbReference type="SAM" id="MobiDB-lite"/>
    </source>
</evidence>
<dbReference type="OrthoDB" id="10038011at2759"/>
<organism evidence="5 6">
    <name type="scientific">Dimorphilus gyrociliatus</name>
    <dbReference type="NCBI Taxonomy" id="2664684"/>
    <lineage>
        <taxon>Eukaryota</taxon>
        <taxon>Metazoa</taxon>
        <taxon>Spiralia</taxon>
        <taxon>Lophotrochozoa</taxon>
        <taxon>Annelida</taxon>
        <taxon>Polychaeta</taxon>
        <taxon>Polychaeta incertae sedis</taxon>
        <taxon>Dinophilidae</taxon>
        <taxon>Dimorphilus</taxon>
    </lineage>
</organism>
<feature type="compositionally biased region" description="Polar residues" evidence="3">
    <location>
        <begin position="422"/>
        <end position="440"/>
    </location>
</feature>
<reference evidence="5 6" key="1">
    <citation type="submission" date="2020-08" db="EMBL/GenBank/DDBJ databases">
        <authorList>
            <person name="Hejnol A."/>
        </authorList>
    </citation>
    <scope>NUCLEOTIDE SEQUENCE [LARGE SCALE GENOMIC DNA]</scope>
</reference>
<dbReference type="Proteomes" id="UP000549394">
    <property type="component" value="Unassembled WGS sequence"/>
</dbReference>
<name>A0A7I8VX89_9ANNE</name>
<accession>A0A7I8VX89</accession>
<keyword evidence="2" id="KW-0539">Nucleus</keyword>
<protein>
    <submittedName>
        <fullName evidence="5">DgyrCDS8732</fullName>
    </submittedName>
</protein>
<dbReference type="PANTHER" id="PTHR16198:SF2">
    <property type="entry name" value="INO80 COMPLEX SUBUNIT D"/>
    <property type="match status" value="1"/>
</dbReference>
<feature type="compositionally biased region" description="Basic residues" evidence="3">
    <location>
        <begin position="406"/>
        <end position="415"/>
    </location>
</feature>
<evidence type="ECO:0000313" key="6">
    <source>
        <dbReference type="Proteomes" id="UP000549394"/>
    </source>
</evidence>
<keyword evidence="6" id="KW-1185">Reference proteome</keyword>
<sequence>MIESKVLKLANNNKTVQPSRLVNYNMTPVNGIKFNHVTYPRSLSNSPDLPTSSQSEKAPTAVIGWTCVNGQAVQKPNVPTKKTSIYPSYPKSKIEFQETPNIQVNNSVQRKTNEKCRLYPELCEKLKKKGSTETIRTNSFKTIGSYNKMKYSKILKTRLKTKSLAALCEDLVEEEEEDRVLLPSISLVSTSDEDEKSIKFSKFDQNHQNIFYPSQLSDDEDDNADSGIDQLLYHRRANRILSQTASLRRQVFEQYRSIKQNVKLEGRLKKRLKCLTTAAKTSANTTSDILRLFDIPVHRTVEAKRRKRTSIGGKEPCAFQKTAKCTKDALPFTKHCLEHITYNVNQQLFNFCTAKCANQTPCRAPVFDIVNNMALCPKHSSNSSQQTSNPFKKIRRKTKPSALTRPQRKKKKKTTTQKSDRTVTNTINSQSKHNNNSIPSNAHVVEENTKEKDAVIFTDIDEAIQQATALLEEQDFNFVLNGLKDDDGFADFQDIEKSFSENELKKLSLNFTPNESND</sequence>
<comment type="subcellular location">
    <subcellularLocation>
        <location evidence="1">Nucleus</location>
    </subcellularLocation>
</comment>
<evidence type="ECO:0000256" key="2">
    <source>
        <dbReference type="ARBA" id="ARBA00023242"/>
    </source>
</evidence>
<proteinExistence type="predicted"/>
<dbReference type="InterPro" id="IPR025927">
    <property type="entry name" value="Znf_KANL2-like"/>
</dbReference>